<keyword evidence="2" id="KW-1185">Reference proteome</keyword>
<organism evidence="1 2">
    <name type="scientific">Pseudoglutamicibacter cumminsii</name>
    <dbReference type="NCBI Taxonomy" id="156979"/>
    <lineage>
        <taxon>Bacteria</taxon>
        <taxon>Bacillati</taxon>
        <taxon>Actinomycetota</taxon>
        <taxon>Actinomycetes</taxon>
        <taxon>Micrococcales</taxon>
        <taxon>Micrococcaceae</taxon>
        <taxon>Pseudoglutamicibacter</taxon>
    </lineage>
</organism>
<reference evidence="1 2" key="1">
    <citation type="submission" date="2018-05" db="EMBL/GenBank/DDBJ databases">
        <title>Draft Genome Sequence of Arthrobacter cumminsii IME1328, Isolated from a Patient Who Suffered from Foot Ulcers in China.</title>
        <authorList>
            <person name="Li M."/>
            <person name="Jiang Z."/>
            <person name="Sun Q."/>
            <person name="Tong Y."/>
        </authorList>
    </citation>
    <scope>NUCLEOTIDE SEQUENCE [LARGE SCALE GENOMIC DNA]</scope>
    <source>
        <strain evidence="1 2">IME1328</strain>
    </source>
</reference>
<name>A0ABX5L9K7_9MICC</name>
<protein>
    <submittedName>
        <fullName evidence="1">Uncharacterized protein</fullName>
    </submittedName>
</protein>
<evidence type="ECO:0000313" key="1">
    <source>
        <dbReference type="EMBL" id="PWI28337.1"/>
    </source>
</evidence>
<accession>A0ABX5L9K7</accession>
<proteinExistence type="predicted"/>
<evidence type="ECO:0000313" key="2">
    <source>
        <dbReference type="Proteomes" id="UP000245514"/>
    </source>
</evidence>
<dbReference type="Proteomes" id="UP000245514">
    <property type="component" value="Unassembled WGS sequence"/>
</dbReference>
<dbReference type="EMBL" id="QFWG01000002">
    <property type="protein sequence ID" value="PWI28337.1"/>
    <property type="molecule type" value="Genomic_DNA"/>
</dbReference>
<gene>
    <name evidence="1" type="ORF">CAY35_02580</name>
</gene>
<comment type="caution">
    <text evidence="1">The sequence shown here is derived from an EMBL/GenBank/DDBJ whole genome shotgun (WGS) entry which is preliminary data.</text>
</comment>
<sequence>MTGSRLARAAKVVRSKTEQVAGFQTKMTACQKAPLSCWRRVAKSRKVMDSKALGRSNTQLPL</sequence>